<comment type="caution">
    <text evidence="1">The sequence shown here is derived from an EMBL/GenBank/DDBJ whole genome shotgun (WGS) entry which is preliminary data.</text>
</comment>
<proteinExistence type="predicted"/>
<sequence>MLENIRFPKLDTYSLYGEKKKPAASVTIDVREAVMTYFITNGLTTANTSIALLEPQVPNSLVIPIESRAGSASSLALFVLRNTTSFDGSSRELAASTRTVDASWAKGHSVIESKGGGLVDQVLSYDFYGSQSRSIVDAELESDEIPFSWGEYHPKRPKLGAADNSNTEGPGIDSFFTPSLLERMIALAHVPSINATNSDTIHSQLAYLEVLFSTFFVDGISRAAMPRHIDTWRFFPAWEYGHWNDSSESVYRTMIRSGDPVETFPQPAALQGGNGTRMVVKAVFTA</sequence>
<evidence type="ECO:0000313" key="2">
    <source>
        <dbReference type="Proteomes" id="UP000326340"/>
    </source>
</evidence>
<name>A0A5Q4C6P1_9PEZI</name>
<evidence type="ECO:0000313" key="1">
    <source>
        <dbReference type="EMBL" id="TQN75000.1"/>
    </source>
</evidence>
<gene>
    <name evidence="1" type="ORF">CSHISOI_00413</name>
</gene>
<organism evidence="1 2">
    <name type="scientific">Colletotrichum shisoi</name>
    <dbReference type="NCBI Taxonomy" id="2078593"/>
    <lineage>
        <taxon>Eukaryota</taxon>
        <taxon>Fungi</taxon>
        <taxon>Dikarya</taxon>
        <taxon>Ascomycota</taxon>
        <taxon>Pezizomycotina</taxon>
        <taxon>Sordariomycetes</taxon>
        <taxon>Hypocreomycetidae</taxon>
        <taxon>Glomerellales</taxon>
        <taxon>Glomerellaceae</taxon>
        <taxon>Colletotrichum</taxon>
        <taxon>Colletotrichum destructivum species complex</taxon>
    </lineage>
</organism>
<dbReference type="EMBL" id="PUHP01000013">
    <property type="protein sequence ID" value="TQN75000.1"/>
    <property type="molecule type" value="Genomic_DNA"/>
</dbReference>
<dbReference type="Proteomes" id="UP000326340">
    <property type="component" value="Unassembled WGS sequence"/>
</dbReference>
<reference evidence="1 2" key="1">
    <citation type="journal article" date="2019" name="Sci. Rep.">
        <title>Colletotrichum shisoi sp. nov., an anthracnose pathogen of Perilla frutescens in Japan: molecular phylogenetic, morphological and genomic evidence.</title>
        <authorList>
            <person name="Gan P."/>
            <person name="Tsushima A."/>
            <person name="Hiroyama R."/>
            <person name="Narusaka M."/>
            <person name="Takano Y."/>
            <person name="Narusaka Y."/>
            <person name="Kawaradani M."/>
            <person name="Damm U."/>
            <person name="Shirasu K."/>
        </authorList>
    </citation>
    <scope>NUCLEOTIDE SEQUENCE [LARGE SCALE GENOMIC DNA]</scope>
    <source>
        <strain evidence="1 2">PG-2018a</strain>
    </source>
</reference>
<dbReference type="OrthoDB" id="5342924at2759"/>
<protein>
    <submittedName>
        <fullName evidence="1">Uncharacterized protein</fullName>
    </submittedName>
</protein>
<accession>A0A5Q4C6P1</accession>
<keyword evidence="2" id="KW-1185">Reference proteome</keyword>
<dbReference type="AlphaFoldDB" id="A0A5Q4C6P1"/>